<dbReference type="HOGENOM" id="CLU_057016_6_1_1"/>
<dbReference type="InParanoid" id="A0A0B2UFM2"/>
<comment type="caution">
    <text evidence="7">The sequence shown here is derived from an EMBL/GenBank/DDBJ whole genome shotgun (WGS) entry which is preliminary data.</text>
</comment>
<gene>
    <name evidence="7" type="ORF">M896_040710</name>
</gene>
<dbReference type="RefSeq" id="XP_014563918.1">
    <property type="nucleotide sequence ID" value="XM_014708432.1"/>
</dbReference>
<feature type="region of interest" description="Disordered" evidence="5">
    <location>
        <begin position="1"/>
        <end position="21"/>
    </location>
</feature>
<dbReference type="PROSITE" id="PS51039">
    <property type="entry name" value="ZF_AN1"/>
    <property type="match status" value="1"/>
</dbReference>
<dbReference type="GO" id="GO:0008270">
    <property type="term" value="F:zinc ion binding"/>
    <property type="evidence" value="ECO:0007669"/>
    <property type="project" value="UniProtKB-KW"/>
</dbReference>
<keyword evidence="2 4" id="KW-0863">Zinc-finger</keyword>
<dbReference type="OrthoDB" id="428577at2759"/>
<evidence type="ECO:0000256" key="1">
    <source>
        <dbReference type="ARBA" id="ARBA00022723"/>
    </source>
</evidence>
<dbReference type="Pfam" id="PF01428">
    <property type="entry name" value="zf-AN1"/>
    <property type="match status" value="1"/>
</dbReference>
<feature type="domain" description="AN1-type" evidence="6">
    <location>
        <begin position="62"/>
        <end position="109"/>
    </location>
</feature>
<evidence type="ECO:0000256" key="4">
    <source>
        <dbReference type="PROSITE-ProRule" id="PRU00449"/>
    </source>
</evidence>
<evidence type="ECO:0000259" key="6">
    <source>
        <dbReference type="PROSITE" id="PS51039"/>
    </source>
</evidence>
<evidence type="ECO:0000256" key="3">
    <source>
        <dbReference type="ARBA" id="ARBA00022833"/>
    </source>
</evidence>
<protein>
    <recommendedName>
        <fullName evidence="6">AN1-type domain-containing protein</fullName>
    </recommendedName>
</protein>
<organism evidence="7 8">
    <name type="scientific">Ordospora colligata OC4</name>
    <dbReference type="NCBI Taxonomy" id="1354746"/>
    <lineage>
        <taxon>Eukaryota</taxon>
        <taxon>Fungi</taxon>
        <taxon>Fungi incertae sedis</taxon>
        <taxon>Microsporidia</taxon>
        <taxon>Ordosporidae</taxon>
        <taxon>Ordospora</taxon>
    </lineage>
</organism>
<dbReference type="InterPro" id="IPR050652">
    <property type="entry name" value="AN1_A20_ZnFinger"/>
</dbReference>
<reference evidence="7 8" key="1">
    <citation type="journal article" date="2014" name="MBio">
        <title>The Ordospora colligata genome; evolution of extreme reduction in microsporidia and host-to-parasite horizontal gene transfer.</title>
        <authorList>
            <person name="Pombert J.-F."/>
            <person name="Haag K.L."/>
            <person name="Beidas S."/>
            <person name="Ebert D."/>
            <person name="Keeling P.J."/>
        </authorList>
    </citation>
    <scope>NUCLEOTIDE SEQUENCE [LARGE SCALE GENOMIC DNA]</scope>
    <source>
        <strain evidence="7 8">OC4</strain>
    </source>
</reference>
<evidence type="ECO:0000313" key="7">
    <source>
        <dbReference type="EMBL" id="KHN69876.1"/>
    </source>
</evidence>
<name>A0A0B2UFM2_9MICR</name>
<evidence type="ECO:0000256" key="2">
    <source>
        <dbReference type="ARBA" id="ARBA00022771"/>
    </source>
</evidence>
<dbReference type="GeneID" id="26261510"/>
<keyword evidence="1" id="KW-0479">Metal-binding</keyword>
<evidence type="ECO:0000256" key="5">
    <source>
        <dbReference type="SAM" id="MobiDB-lite"/>
    </source>
</evidence>
<dbReference type="AlphaFoldDB" id="A0A0B2UFM2"/>
<dbReference type="Proteomes" id="UP000031056">
    <property type="component" value="Unassembled WGS sequence"/>
</dbReference>
<sequence>MKMENVKRIEDEIRNDDEKKKEDTIMLSEDRVDAPCLHRKRKITPICVQKKKCVLENTSKEEAAKLICSKCSKKLKLTNNYSCRCGNMYCANHRFHDQHDCTFDYKAIAIAKLKLQNPKLNEKKISD</sequence>
<dbReference type="InterPro" id="IPR035896">
    <property type="entry name" value="AN1-like_Znf"/>
</dbReference>
<proteinExistence type="predicted"/>
<dbReference type="SUPFAM" id="SSF118310">
    <property type="entry name" value="AN1-like Zinc finger"/>
    <property type="match status" value="1"/>
</dbReference>
<dbReference type="STRING" id="1354746.A0A0B2UFM2"/>
<dbReference type="InterPro" id="IPR000058">
    <property type="entry name" value="Znf_AN1"/>
</dbReference>
<dbReference type="PANTHER" id="PTHR10634">
    <property type="entry name" value="AN1-TYPE ZINC FINGER PROTEIN"/>
    <property type="match status" value="1"/>
</dbReference>
<dbReference type="SMART" id="SM00154">
    <property type="entry name" value="ZnF_AN1"/>
    <property type="match status" value="1"/>
</dbReference>
<dbReference type="EMBL" id="JOKQ01000004">
    <property type="protein sequence ID" value="KHN69876.1"/>
    <property type="molecule type" value="Genomic_DNA"/>
</dbReference>
<dbReference type="Gene3D" id="4.10.1110.10">
    <property type="entry name" value="AN1-like Zinc finger"/>
    <property type="match status" value="1"/>
</dbReference>
<evidence type="ECO:0000313" key="8">
    <source>
        <dbReference type="Proteomes" id="UP000031056"/>
    </source>
</evidence>
<dbReference type="VEuPathDB" id="MicrosporidiaDB:M896_040710"/>
<keyword evidence="3" id="KW-0862">Zinc</keyword>
<keyword evidence="8" id="KW-1185">Reference proteome</keyword>
<accession>A0A0B2UFM2</accession>